<dbReference type="STRING" id="1561998.A0A1I7TC64"/>
<evidence type="ECO:0000256" key="1">
    <source>
        <dbReference type="ARBA" id="ARBA00001182"/>
    </source>
</evidence>
<protein>
    <recommendedName>
        <fullName evidence="11">Protein disulfide-isomerase A6 homolog</fullName>
        <ecNumber evidence="4">5.3.4.1</ecNumber>
    </recommendedName>
</protein>
<dbReference type="Pfam" id="PF24541">
    <property type="entry name" value="Thioredox_PDIA6_C"/>
    <property type="match status" value="1"/>
</dbReference>
<evidence type="ECO:0000256" key="10">
    <source>
        <dbReference type="ARBA" id="ARBA00023284"/>
    </source>
</evidence>
<evidence type="ECO:0000313" key="16">
    <source>
        <dbReference type="Proteomes" id="UP000095282"/>
    </source>
</evidence>
<feature type="signal peptide" evidence="14">
    <location>
        <begin position="1"/>
        <end position="18"/>
    </location>
</feature>
<dbReference type="CDD" id="cd02983">
    <property type="entry name" value="P5_C"/>
    <property type="match status" value="1"/>
</dbReference>
<keyword evidence="6" id="KW-0677">Repeat</keyword>
<dbReference type="InterPro" id="IPR036249">
    <property type="entry name" value="Thioredoxin-like_sf"/>
</dbReference>
<dbReference type="EC" id="5.3.4.1" evidence="4"/>
<keyword evidence="9" id="KW-0413">Isomerase</keyword>
<dbReference type="Gene3D" id="3.40.30.10">
    <property type="entry name" value="Glutaredoxin"/>
    <property type="match status" value="2"/>
</dbReference>
<evidence type="ECO:0000256" key="2">
    <source>
        <dbReference type="ARBA" id="ARBA00004319"/>
    </source>
</evidence>
<evidence type="ECO:0000256" key="3">
    <source>
        <dbReference type="ARBA" id="ARBA00006347"/>
    </source>
</evidence>
<evidence type="ECO:0000256" key="12">
    <source>
        <dbReference type="RuleBase" id="RU004208"/>
    </source>
</evidence>
<evidence type="ECO:0000256" key="14">
    <source>
        <dbReference type="SAM" id="SignalP"/>
    </source>
</evidence>
<dbReference type="PANTHER" id="PTHR45815:SF3">
    <property type="entry name" value="PROTEIN DISULFIDE-ISOMERASE A6"/>
    <property type="match status" value="1"/>
</dbReference>
<dbReference type="PROSITE" id="PS51352">
    <property type="entry name" value="THIOREDOXIN_2"/>
    <property type="match status" value="2"/>
</dbReference>
<dbReference type="AlphaFoldDB" id="A0A1I7TC64"/>
<evidence type="ECO:0000256" key="8">
    <source>
        <dbReference type="ARBA" id="ARBA00023157"/>
    </source>
</evidence>
<dbReference type="InterPro" id="IPR017937">
    <property type="entry name" value="Thioredoxin_CS"/>
</dbReference>
<evidence type="ECO:0000256" key="9">
    <source>
        <dbReference type="ARBA" id="ARBA00023235"/>
    </source>
</evidence>
<keyword evidence="7" id="KW-0256">Endoplasmic reticulum</keyword>
<dbReference type="WBParaSite" id="Csp11.Scaffold578.g4512.t1">
    <property type="protein sequence ID" value="Csp11.Scaffold578.g4512.t1"/>
    <property type="gene ID" value="Csp11.Scaffold578.g4512"/>
</dbReference>
<evidence type="ECO:0000256" key="13">
    <source>
        <dbReference type="SAM" id="MobiDB-lite"/>
    </source>
</evidence>
<keyword evidence="10" id="KW-0676">Redox-active center</keyword>
<evidence type="ECO:0000313" key="17">
    <source>
        <dbReference type="WBParaSite" id="Csp11.Scaffold578.g4512.t1"/>
    </source>
</evidence>
<dbReference type="eggNOG" id="KOG0191">
    <property type="taxonomic scope" value="Eukaryota"/>
</dbReference>
<dbReference type="InterPro" id="IPR005788">
    <property type="entry name" value="PDI_thioredoxin-like_dom"/>
</dbReference>
<comment type="subcellular location">
    <subcellularLocation>
        <location evidence="2">Endoplasmic reticulum lumen</location>
    </subcellularLocation>
</comment>
<accession>A0A1I7TC64</accession>
<dbReference type="Proteomes" id="UP000095282">
    <property type="component" value="Unplaced"/>
</dbReference>
<dbReference type="GO" id="GO:0015035">
    <property type="term" value="F:protein-disulfide reductase activity"/>
    <property type="evidence" value="ECO:0007669"/>
    <property type="project" value="TreeGrafter"/>
</dbReference>
<dbReference type="InterPro" id="IPR057305">
    <property type="entry name" value="Thioredox_PDIA6_C"/>
</dbReference>
<dbReference type="SUPFAM" id="SSF52833">
    <property type="entry name" value="Thioredoxin-like"/>
    <property type="match status" value="3"/>
</dbReference>
<evidence type="ECO:0000256" key="6">
    <source>
        <dbReference type="ARBA" id="ARBA00022737"/>
    </source>
</evidence>
<dbReference type="CDD" id="cd03001">
    <property type="entry name" value="PDI_a_P5"/>
    <property type="match status" value="2"/>
</dbReference>
<dbReference type="FunFam" id="3.40.30.10:FF:000050">
    <property type="entry name" value="protein disulfide-isomerase A6 isoform X1"/>
    <property type="match status" value="1"/>
</dbReference>
<feature type="domain" description="Thioredoxin" evidence="15">
    <location>
        <begin position="2"/>
        <end position="126"/>
    </location>
</feature>
<dbReference type="Pfam" id="PF00085">
    <property type="entry name" value="Thioredoxin"/>
    <property type="match status" value="2"/>
</dbReference>
<keyword evidence="8" id="KW-1015">Disulfide bond</keyword>
<reference evidence="17" key="1">
    <citation type="submission" date="2016-11" db="UniProtKB">
        <authorList>
            <consortium name="WormBaseParasite"/>
        </authorList>
    </citation>
    <scope>IDENTIFICATION</scope>
</reference>
<dbReference type="GO" id="GO:0005788">
    <property type="term" value="C:endoplasmic reticulum lumen"/>
    <property type="evidence" value="ECO:0007669"/>
    <property type="project" value="UniProtKB-SubCell"/>
</dbReference>
<sequence>MALIKLFIATLAITTVCGMYSKKDDVVELTEANFQSKVINSDDIWIVEFYAPWCGHCKNLVPEYKKAASALKGIAKVGAVDMTQHQSVGGPYNVQGFPTLKIFGADKKKPIDFNGQRTAQAIADSVLAEAKKAVSARLGGKSSGGGSQSNSGSGKRGGSGSGNDVVELTDANFEELVLNSKDIWLVEFFAPWCGHCKSLEPQWKAAASELKGKVRLGALDATVHTVVANKFAIRGFPTIKYFAPGSDVSDAQDYDGGRQSSDIVTWATARAQENMPAPEILEGINQQVVEDACKEKQLCIFAFLPHILDCQAECRNNYLAMLKEQSEKFKKNLWGWIWVEGAAQPALEESFEVGGFGYPAMTALNFRKNKYAVLKGSFGKDGIHEFLRDLSYGKGRTSSLRGDGFPKIQKTEKWDGKDGALPAEDDIDLSDIDLDKTEL</sequence>
<dbReference type="PANTHER" id="PTHR45815">
    <property type="entry name" value="PROTEIN DISULFIDE-ISOMERASE A6"/>
    <property type="match status" value="1"/>
</dbReference>
<evidence type="ECO:0000256" key="11">
    <source>
        <dbReference type="ARBA" id="ARBA00067226"/>
    </source>
</evidence>
<dbReference type="FunFam" id="3.40.30.10:FF:000032">
    <property type="entry name" value="Protein disulfide-isomerase A6 homolog"/>
    <property type="match status" value="1"/>
</dbReference>
<comment type="catalytic activity">
    <reaction evidence="1">
        <text>Catalyzes the rearrangement of -S-S- bonds in proteins.</text>
        <dbReference type="EC" id="5.3.4.1"/>
    </reaction>
</comment>
<dbReference type="NCBIfam" id="TIGR01126">
    <property type="entry name" value="pdi_dom"/>
    <property type="match status" value="2"/>
</dbReference>
<dbReference type="GO" id="GO:0003756">
    <property type="term" value="F:protein disulfide isomerase activity"/>
    <property type="evidence" value="ECO:0007669"/>
    <property type="project" value="UniProtKB-EC"/>
</dbReference>
<organism evidence="16 17">
    <name type="scientific">Caenorhabditis tropicalis</name>
    <dbReference type="NCBI Taxonomy" id="1561998"/>
    <lineage>
        <taxon>Eukaryota</taxon>
        <taxon>Metazoa</taxon>
        <taxon>Ecdysozoa</taxon>
        <taxon>Nematoda</taxon>
        <taxon>Chromadorea</taxon>
        <taxon>Rhabditida</taxon>
        <taxon>Rhabditina</taxon>
        <taxon>Rhabditomorpha</taxon>
        <taxon>Rhabditoidea</taxon>
        <taxon>Rhabditidae</taxon>
        <taxon>Peloderinae</taxon>
        <taxon>Caenorhabditis</taxon>
    </lineage>
</organism>
<keyword evidence="5 14" id="KW-0732">Signal</keyword>
<evidence type="ECO:0000256" key="5">
    <source>
        <dbReference type="ARBA" id="ARBA00022729"/>
    </source>
</evidence>
<feature type="compositionally biased region" description="Basic and acidic residues" evidence="13">
    <location>
        <begin position="409"/>
        <end position="418"/>
    </location>
</feature>
<dbReference type="GO" id="GO:0034976">
    <property type="term" value="P:response to endoplasmic reticulum stress"/>
    <property type="evidence" value="ECO:0007669"/>
    <property type="project" value="TreeGrafter"/>
</dbReference>
<evidence type="ECO:0000256" key="7">
    <source>
        <dbReference type="ARBA" id="ARBA00022824"/>
    </source>
</evidence>
<feature type="region of interest" description="Disordered" evidence="13">
    <location>
        <begin position="137"/>
        <end position="163"/>
    </location>
</feature>
<dbReference type="PROSITE" id="PS00194">
    <property type="entry name" value="THIOREDOXIN_1"/>
    <property type="match status" value="2"/>
</dbReference>
<feature type="chain" id="PRO_5009307349" description="Protein disulfide-isomerase A6 homolog" evidence="14">
    <location>
        <begin position="19"/>
        <end position="439"/>
    </location>
</feature>
<feature type="region of interest" description="Disordered" evidence="13">
    <location>
        <begin position="403"/>
        <end position="425"/>
    </location>
</feature>
<name>A0A1I7TC64_9PELO</name>
<dbReference type="PRINTS" id="PR00421">
    <property type="entry name" value="THIOREDOXIN"/>
</dbReference>
<evidence type="ECO:0000259" key="15">
    <source>
        <dbReference type="PROSITE" id="PS51352"/>
    </source>
</evidence>
<proteinExistence type="inferred from homology"/>
<keyword evidence="16" id="KW-1185">Reference proteome</keyword>
<feature type="domain" description="Thioredoxin" evidence="15">
    <location>
        <begin position="127"/>
        <end position="289"/>
    </location>
</feature>
<comment type="similarity">
    <text evidence="3 12">Belongs to the protein disulfide isomerase family.</text>
</comment>
<evidence type="ECO:0000256" key="4">
    <source>
        <dbReference type="ARBA" id="ARBA00012723"/>
    </source>
</evidence>
<dbReference type="InterPro" id="IPR013766">
    <property type="entry name" value="Thioredoxin_domain"/>
</dbReference>